<dbReference type="InterPro" id="IPR005358">
    <property type="entry name" value="Puta_zinc/iron-chelating_dom"/>
</dbReference>
<organism evidence="1 2">
    <name type="scientific">Geomonas oryzisoli</name>
    <dbReference type="NCBI Taxonomy" id="2847992"/>
    <lineage>
        <taxon>Bacteria</taxon>
        <taxon>Pseudomonadati</taxon>
        <taxon>Thermodesulfobacteriota</taxon>
        <taxon>Desulfuromonadia</taxon>
        <taxon>Geobacterales</taxon>
        <taxon>Geobacteraceae</taxon>
        <taxon>Geomonas</taxon>
    </lineage>
</organism>
<dbReference type="Proteomes" id="UP000683557">
    <property type="component" value="Chromosome"/>
</dbReference>
<dbReference type="EMBL" id="CP076723">
    <property type="protein sequence ID" value="QWV95132.1"/>
    <property type="molecule type" value="Genomic_DNA"/>
</dbReference>
<accession>A0ABX8JCI7</accession>
<reference evidence="1 2" key="1">
    <citation type="submission" date="2021-06" db="EMBL/GenBank/DDBJ databases">
        <title>Gemonas diversity in paddy soil.</title>
        <authorList>
            <person name="Liu G."/>
        </authorList>
    </citation>
    <scope>NUCLEOTIDE SEQUENCE [LARGE SCALE GENOMIC DNA]</scope>
    <source>
        <strain evidence="1 2">RG10</strain>
    </source>
</reference>
<evidence type="ECO:0000313" key="2">
    <source>
        <dbReference type="Proteomes" id="UP000683557"/>
    </source>
</evidence>
<keyword evidence="2" id="KW-1185">Reference proteome</keyword>
<dbReference type="RefSeq" id="WP_216801833.1">
    <property type="nucleotide sequence ID" value="NZ_CP076723.1"/>
</dbReference>
<name>A0ABX8JCI7_9BACT</name>
<gene>
    <name evidence="1" type="ORF">KP004_08125</name>
</gene>
<sequence length="224" mass="25476">MKDIYIKAATEEFETARNEIRRKSPVEALEASFGRMDRLIQETMASSDPKATCTKGCNYCCYFKIDLRAHEALVIAEYIKKRLKPPQVDRILATATANATQIRHLTVKEHLSRNFQCPFLHDGACSIYVVRPLKCRNFHQTDVLRCKKSFDEPHNLSVPNSFVLEVHAVGNGHADGFVKAAENEGYDSNVYELNTAILEAVSDSTFLKKYRKKKRTFLTAINVE</sequence>
<protein>
    <submittedName>
        <fullName evidence="1">YkgJ family cysteine cluster protein</fullName>
    </submittedName>
</protein>
<dbReference type="Pfam" id="PF03692">
    <property type="entry name" value="CxxCxxCC"/>
    <property type="match status" value="1"/>
</dbReference>
<proteinExistence type="predicted"/>
<evidence type="ECO:0000313" key="1">
    <source>
        <dbReference type="EMBL" id="QWV95132.1"/>
    </source>
</evidence>